<evidence type="ECO:0000313" key="3">
    <source>
        <dbReference type="Proteomes" id="UP000028924"/>
    </source>
</evidence>
<protein>
    <submittedName>
        <fullName evidence="2">Uncharacterized protein</fullName>
    </submittedName>
</protein>
<keyword evidence="3" id="KW-1185">Reference proteome</keyword>
<evidence type="ECO:0000313" key="2">
    <source>
        <dbReference type="EMBL" id="KFM22644.1"/>
    </source>
</evidence>
<dbReference type="GeneID" id="23615679"/>
<dbReference type="EMBL" id="KL662078">
    <property type="protein sequence ID" value="KFM22644.1"/>
    <property type="molecule type" value="Genomic_DNA"/>
</dbReference>
<evidence type="ECO:0000256" key="1">
    <source>
        <dbReference type="SAM" id="MobiDB-lite"/>
    </source>
</evidence>
<proteinExistence type="predicted"/>
<feature type="compositionally biased region" description="Polar residues" evidence="1">
    <location>
        <begin position="37"/>
        <end position="54"/>
    </location>
</feature>
<organism evidence="2 3">
    <name type="scientific">Auxenochlorella protothecoides</name>
    <name type="common">Green microalga</name>
    <name type="synonym">Chlorella protothecoides</name>
    <dbReference type="NCBI Taxonomy" id="3075"/>
    <lineage>
        <taxon>Eukaryota</taxon>
        <taxon>Viridiplantae</taxon>
        <taxon>Chlorophyta</taxon>
        <taxon>core chlorophytes</taxon>
        <taxon>Trebouxiophyceae</taxon>
        <taxon>Chlorellales</taxon>
        <taxon>Chlorellaceae</taxon>
        <taxon>Auxenochlorella</taxon>
    </lineage>
</organism>
<accession>A0A087SA90</accession>
<sequence length="72" mass="7168">MEDRKEGGSPGRTCSGPAISPLALSFSPIDSAAAGRASSTHPSLCTNSGRQGRASTDWPPALASSRSGAPSP</sequence>
<dbReference type="KEGG" id="apro:F751_4288"/>
<dbReference type="AlphaFoldDB" id="A0A087SA90"/>
<gene>
    <name evidence="2" type="ORF">F751_4288</name>
</gene>
<dbReference type="RefSeq" id="XP_011395500.1">
    <property type="nucleotide sequence ID" value="XM_011397198.1"/>
</dbReference>
<name>A0A087SA90_AUXPR</name>
<dbReference type="Proteomes" id="UP000028924">
    <property type="component" value="Unassembled WGS sequence"/>
</dbReference>
<reference evidence="2 3" key="1">
    <citation type="journal article" date="2014" name="BMC Genomics">
        <title>Oil accumulation mechanisms of the oleaginous microalga Chlorella protothecoides revealed through its genome, transcriptomes, and proteomes.</title>
        <authorList>
            <person name="Gao C."/>
            <person name="Wang Y."/>
            <person name="Shen Y."/>
            <person name="Yan D."/>
            <person name="He X."/>
            <person name="Dai J."/>
            <person name="Wu Q."/>
        </authorList>
    </citation>
    <scope>NUCLEOTIDE SEQUENCE [LARGE SCALE GENOMIC DNA]</scope>
    <source>
        <strain evidence="2 3">0710</strain>
    </source>
</reference>
<feature type="region of interest" description="Disordered" evidence="1">
    <location>
        <begin position="1"/>
        <end position="72"/>
    </location>
</feature>